<dbReference type="Proteomes" id="UP000308978">
    <property type="component" value="Unassembled WGS sequence"/>
</dbReference>
<dbReference type="InterPro" id="IPR000792">
    <property type="entry name" value="Tscrpt_reg_LuxR_C"/>
</dbReference>
<dbReference type="SUPFAM" id="SSF46894">
    <property type="entry name" value="C-terminal effector domain of the bipartite response regulators"/>
    <property type="match status" value="1"/>
</dbReference>
<evidence type="ECO:0000256" key="3">
    <source>
        <dbReference type="ARBA" id="ARBA00023163"/>
    </source>
</evidence>
<evidence type="ECO:0000256" key="5">
    <source>
        <dbReference type="SAM" id="Phobius"/>
    </source>
</evidence>
<feature type="domain" description="HTH luxR-type" evidence="6">
    <location>
        <begin position="510"/>
        <end position="573"/>
    </location>
</feature>
<dbReference type="Gene3D" id="1.10.10.10">
    <property type="entry name" value="Winged helix-like DNA-binding domain superfamily/Winged helix DNA-binding domain"/>
    <property type="match status" value="1"/>
</dbReference>
<evidence type="ECO:0000313" key="7">
    <source>
        <dbReference type="EMBL" id="THG38906.1"/>
    </source>
</evidence>
<evidence type="ECO:0000256" key="1">
    <source>
        <dbReference type="ARBA" id="ARBA00023015"/>
    </source>
</evidence>
<dbReference type="CDD" id="cd06170">
    <property type="entry name" value="LuxR_C_like"/>
    <property type="match status" value="1"/>
</dbReference>
<dbReference type="PROSITE" id="PS50043">
    <property type="entry name" value="HTH_LUXR_2"/>
    <property type="match status" value="1"/>
</dbReference>
<keyword evidence="3" id="KW-0804">Transcription</keyword>
<accession>A0A4S4G927</accession>
<feature type="transmembrane region" description="Helical" evidence="5">
    <location>
        <begin position="373"/>
        <end position="396"/>
    </location>
</feature>
<feature type="transmembrane region" description="Helical" evidence="5">
    <location>
        <begin position="144"/>
        <end position="165"/>
    </location>
</feature>
<feature type="transmembrane region" description="Helical" evidence="5">
    <location>
        <begin position="177"/>
        <end position="195"/>
    </location>
</feature>
<feature type="transmembrane region" description="Helical" evidence="5">
    <location>
        <begin position="402"/>
        <end position="422"/>
    </location>
</feature>
<dbReference type="EMBL" id="SSTJ01000001">
    <property type="protein sequence ID" value="THG38906.1"/>
    <property type="molecule type" value="Genomic_DNA"/>
</dbReference>
<feature type="transmembrane region" description="Helical" evidence="5">
    <location>
        <begin position="47"/>
        <end position="65"/>
    </location>
</feature>
<evidence type="ECO:0000313" key="8">
    <source>
        <dbReference type="Proteomes" id="UP000308978"/>
    </source>
</evidence>
<keyword evidence="2" id="KW-0238">DNA-binding</keyword>
<comment type="caution">
    <text evidence="7">The sequence shown here is derived from an EMBL/GenBank/DDBJ whole genome shotgun (WGS) entry which is preliminary data.</text>
</comment>
<dbReference type="PANTHER" id="PTHR44688:SF16">
    <property type="entry name" value="DNA-BINDING TRANSCRIPTIONAL ACTIVATOR DEVR_DOSR"/>
    <property type="match status" value="1"/>
</dbReference>
<evidence type="ECO:0000256" key="2">
    <source>
        <dbReference type="ARBA" id="ARBA00023125"/>
    </source>
</evidence>
<organism evidence="7 8">
    <name type="scientific">Adlercreutzia caecimuris</name>
    <dbReference type="NCBI Taxonomy" id="671266"/>
    <lineage>
        <taxon>Bacteria</taxon>
        <taxon>Bacillati</taxon>
        <taxon>Actinomycetota</taxon>
        <taxon>Coriobacteriia</taxon>
        <taxon>Eggerthellales</taxon>
        <taxon>Eggerthellaceae</taxon>
        <taxon>Adlercreutzia</taxon>
    </lineage>
</organism>
<feature type="transmembrane region" description="Helical" evidence="5">
    <location>
        <begin position="201"/>
        <end position="222"/>
    </location>
</feature>
<feature type="transmembrane region" description="Helical" evidence="5">
    <location>
        <begin position="117"/>
        <end position="138"/>
    </location>
</feature>
<dbReference type="SMART" id="SM00421">
    <property type="entry name" value="HTH_LUXR"/>
    <property type="match status" value="1"/>
</dbReference>
<reference evidence="7 8" key="1">
    <citation type="submission" date="2019-04" db="EMBL/GenBank/DDBJ databases">
        <title>Microbes associate with the intestines of laboratory mice.</title>
        <authorList>
            <person name="Navarre W."/>
            <person name="Wong E."/>
            <person name="Huang K.C."/>
            <person name="Tropini C."/>
            <person name="Ng K."/>
            <person name="Yu B."/>
        </authorList>
    </citation>
    <scope>NUCLEOTIDE SEQUENCE [LARGE SCALE GENOMIC DNA]</scope>
    <source>
        <strain evidence="7 8">NM80_B27</strain>
    </source>
</reference>
<feature type="transmembrane region" description="Helical" evidence="5">
    <location>
        <begin position="312"/>
        <end position="336"/>
    </location>
</feature>
<evidence type="ECO:0000259" key="6">
    <source>
        <dbReference type="PROSITE" id="PS50043"/>
    </source>
</evidence>
<dbReference type="InterPro" id="IPR016032">
    <property type="entry name" value="Sig_transdc_resp-reg_C-effctor"/>
</dbReference>
<gene>
    <name evidence="7" type="ORF">E5986_01035</name>
</gene>
<dbReference type="GO" id="GO:0006355">
    <property type="term" value="P:regulation of DNA-templated transcription"/>
    <property type="evidence" value="ECO:0007669"/>
    <property type="project" value="InterPro"/>
</dbReference>
<dbReference type="AlphaFoldDB" id="A0A4S4G927"/>
<name>A0A4S4G927_9ACTN</name>
<feature type="region of interest" description="Disordered" evidence="4">
    <location>
        <begin position="466"/>
        <end position="495"/>
    </location>
</feature>
<proteinExistence type="predicted"/>
<feature type="transmembrane region" description="Helical" evidence="5">
    <location>
        <begin position="281"/>
        <end position="300"/>
    </location>
</feature>
<dbReference type="GO" id="GO:0003677">
    <property type="term" value="F:DNA binding"/>
    <property type="evidence" value="ECO:0007669"/>
    <property type="project" value="UniProtKB-KW"/>
</dbReference>
<dbReference type="Pfam" id="PF00196">
    <property type="entry name" value="GerE"/>
    <property type="match status" value="1"/>
</dbReference>
<dbReference type="InterPro" id="IPR036388">
    <property type="entry name" value="WH-like_DNA-bd_sf"/>
</dbReference>
<feature type="transmembrane region" description="Helical" evidence="5">
    <location>
        <begin position="85"/>
        <end position="105"/>
    </location>
</feature>
<keyword evidence="5" id="KW-1133">Transmembrane helix</keyword>
<dbReference type="PANTHER" id="PTHR44688">
    <property type="entry name" value="DNA-BINDING TRANSCRIPTIONAL ACTIVATOR DEVR_DOSR"/>
    <property type="match status" value="1"/>
</dbReference>
<keyword evidence="5" id="KW-0812">Transmembrane</keyword>
<feature type="transmembrane region" description="Helical" evidence="5">
    <location>
        <begin position="256"/>
        <end position="275"/>
    </location>
</feature>
<keyword evidence="5" id="KW-0472">Membrane</keyword>
<keyword evidence="1" id="KW-0805">Transcription regulation</keyword>
<protein>
    <submittedName>
        <fullName evidence="7">LuxR family transcriptional regulator</fullName>
    </submittedName>
</protein>
<feature type="transmembrane region" description="Helical" evidence="5">
    <location>
        <begin position="342"/>
        <end position="361"/>
    </location>
</feature>
<dbReference type="PRINTS" id="PR00038">
    <property type="entry name" value="HTHLUXR"/>
</dbReference>
<sequence>MAIYFAAFAAQKRRFQKHDRLDEGSSYNRRQQERSGMFESARKLTPLRQLGWGFLLAWVFCVFYTNATGEVGGETTGSPTFAESLFYAAFPLAASVITLVAIVIAEPRIGAPTDHRPLVIAAPVLTAASTPLMFTTVADPVAHATLFAIGSIATGVGSALLWVMWGEYYAVVPREESEMLAPASAVSAALVVLLVSAMDGWVAVAVATALPLLSGLCFRLVWTPEARRVERALAKHGRTGHDATHRPLAGLGRTGFGILTVFAIVSIAGMGQTHWLEGAPLQAILLFSTLMMAVVALMAVSGPRRMSLFFLYRWMCPTLVIGFAAVILFGSGGGIATVAASLGGRFTFCLIAQIYFANYAAAGRATPAQASSLGWLFVHAGDLLGVVAWIALGPWVAADPAAILWISTVSIVVLVVVTMIVMGDTATFLRVPERDAIEAVTSGKTGAIVGTDSEAGTDAVRTGANARCSNDTPLYPDGTGRRSEVVATEPAPNPANESAIEANLEARIAALAAEHRLTPRETEVFALLSQGRSIPYIRDELIISRETAATHAKHIYAKLGVHSRQELIDLVQR</sequence>
<evidence type="ECO:0000256" key="4">
    <source>
        <dbReference type="SAM" id="MobiDB-lite"/>
    </source>
</evidence>